<dbReference type="HOGENOM" id="CLU_071117_1_0_3"/>
<dbReference type="KEGG" id="cyj:Cyan7822_1575"/>
<proteinExistence type="predicted"/>
<dbReference type="Pfam" id="PF03596">
    <property type="entry name" value="Cad"/>
    <property type="match status" value="1"/>
</dbReference>
<feature type="transmembrane region" description="Helical" evidence="1">
    <location>
        <begin position="148"/>
        <end position="170"/>
    </location>
</feature>
<dbReference type="OrthoDB" id="512191at2"/>
<dbReference type="InterPro" id="IPR004676">
    <property type="entry name" value="Cd-R_transporter"/>
</dbReference>
<keyword evidence="3" id="KW-1185">Reference proteome</keyword>
<name>E0U6C3_GLOV7</name>
<accession>E0U6C3</accession>
<dbReference type="Proteomes" id="UP000008206">
    <property type="component" value="Chromosome"/>
</dbReference>
<dbReference type="EMBL" id="CP002198">
    <property type="protein sequence ID" value="ADN13566.1"/>
    <property type="molecule type" value="Genomic_DNA"/>
</dbReference>
<keyword evidence="1" id="KW-1133">Transmembrane helix</keyword>
<keyword evidence="1" id="KW-0812">Transmembrane</keyword>
<protein>
    <submittedName>
        <fullName evidence="2">Cadmium resistance transporter</fullName>
    </submittedName>
</protein>
<evidence type="ECO:0000313" key="3">
    <source>
        <dbReference type="Proteomes" id="UP000008206"/>
    </source>
</evidence>
<feature type="transmembrane region" description="Helical" evidence="1">
    <location>
        <begin position="71"/>
        <end position="88"/>
    </location>
</feature>
<reference evidence="3" key="1">
    <citation type="journal article" date="2011" name="MBio">
        <title>Novel metabolic attributes of the genus Cyanothece, comprising a group of unicellular nitrogen-fixing Cyanobacteria.</title>
        <authorList>
            <person name="Bandyopadhyay A."/>
            <person name="Elvitigala T."/>
            <person name="Welsh E."/>
            <person name="Stockel J."/>
            <person name="Liberton M."/>
            <person name="Min H."/>
            <person name="Sherman L.A."/>
            <person name="Pakrasi H.B."/>
        </authorList>
    </citation>
    <scope>NUCLEOTIDE SEQUENCE [LARGE SCALE GENOMIC DNA]</scope>
    <source>
        <strain evidence="3">PCC 7822</strain>
    </source>
</reference>
<feature type="transmembrane region" description="Helical" evidence="1">
    <location>
        <begin position="42"/>
        <end position="65"/>
    </location>
</feature>
<dbReference type="RefSeq" id="WP_013321673.1">
    <property type="nucleotide sequence ID" value="NC_014501.1"/>
</dbReference>
<organism evidence="2 3">
    <name type="scientific">Gloeothece verrucosa (strain PCC 7822)</name>
    <name type="common">Cyanothece sp. (strain PCC 7822)</name>
    <dbReference type="NCBI Taxonomy" id="497965"/>
    <lineage>
        <taxon>Bacteria</taxon>
        <taxon>Bacillati</taxon>
        <taxon>Cyanobacteriota</taxon>
        <taxon>Cyanophyceae</taxon>
        <taxon>Oscillatoriophycideae</taxon>
        <taxon>Chroococcales</taxon>
        <taxon>Aphanothecaceae</taxon>
        <taxon>Gloeothece</taxon>
        <taxon>Gloeothece verrucosa</taxon>
    </lineage>
</organism>
<dbReference type="eggNOG" id="COG4300">
    <property type="taxonomic scope" value="Bacteria"/>
</dbReference>
<evidence type="ECO:0000313" key="2">
    <source>
        <dbReference type="EMBL" id="ADN13566.1"/>
    </source>
</evidence>
<dbReference type="AlphaFoldDB" id="E0U6C3"/>
<sequence>MNWFIEAIIAGVSAFTATNIDDIVILIFFFSQLNASFRIRHILLGQYLGFTGLLIASLVGFFGGLVIAKTWIGLLGFLPIFLGIRQLIQQDNSEEIPQAVSSEATKPSPLSSLLAPQTYSVAAITFANGGDNIAIYVPLFANSSLPELMVIVSVFIILIGVWCAVAYRLTRYPLIARFLTRFGKRLVPFVLIGLGIFILIDSHSYQLLPLFKSDTTR</sequence>
<evidence type="ECO:0000256" key="1">
    <source>
        <dbReference type="SAM" id="Phobius"/>
    </source>
</evidence>
<keyword evidence="1" id="KW-0472">Membrane</keyword>
<gene>
    <name evidence="2" type="ordered locus">Cyan7822_1575</name>
</gene>
<feature type="transmembrane region" description="Helical" evidence="1">
    <location>
        <begin position="6"/>
        <end position="30"/>
    </location>
</feature>
<feature type="transmembrane region" description="Helical" evidence="1">
    <location>
        <begin position="182"/>
        <end position="200"/>
    </location>
</feature>
<dbReference type="STRING" id="497965.Cyan7822_1575"/>